<dbReference type="RefSeq" id="WP_157819429.1">
    <property type="nucleotide sequence ID" value="NZ_JAGGMQ010000001.1"/>
</dbReference>
<gene>
    <name evidence="1" type="ORF">J2125_000040</name>
</gene>
<comment type="caution">
    <text evidence="1">The sequence shown here is derived from an EMBL/GenBank/DDBJ whole genome shotgun (WGS) entry which is preliminary data.</text>
</comment>
<organism evidence="1 2">
    <name type="scientific">Winslowiella toletana</name>
    <dbReference type="NCBI Taxonomy" id="92490"/>
    <lineage>
        <taxon>Bacteria</taxon>
        <taxon>Pseudomonadati</taxon>
        <taxon>Pseudomonadota</taxon>
        <taxon>Gammaproteobacteria</taxon>
        <taxon>Enterobacterales</taxon>
        <taxon>Erwiniaceae</taxon>
        <taxon>Winslowiella</taxon>
    </lineage>
</organism>
<evidence type="ECO:0000313" key="1">
    <source>
        <dbReference type="EMBL" id="MBP2166848.1"/>
    </source>
</evidence>
<sequence>MNEINQQPDHTAFYASAAAPEMTPASSNSHPGLLKRVVNTACQLFAAPIPDQEQAWRQACELSFTQCQTAGEFVRSLRQRLGDASARHLMQPGAQHPVQPGHWLPAMIEPVLNGEQLRQLASYALNLPQLNLAWIERNRSELYNLLVDEICQARAKRQTDISAVLLPQLLRLPAVLNSLTRLHPLLPVALWATQLLWQIQQQGVLNALSSELKIQLHHWLMRLDGAQPATEFSRSALSDKQLWGMVNSWLEKSLPLSGKKTESVAPQPETASLLAVMAAHQWQVNSAINMAAQQNHALLVQIEHCYELLKPETWPVNIAVGCAAQLGTPSLNTTGGQGAQLSRSLVLGERGEMYTRLQLESGDTPMILQGVTLPAQVRPLALQLLAGPDDMVTMLATDAVARGDDELAALVIKGGQQQLAQTEPVTAKLQAVTNILPPAVSGWGHQLTSTLSVLATWLLTPGNTGSASAWPLPGLSATELNATSSLWPAEVANSSTEQINVDDFMASLRFKYPEQIERYPNVIISQVHRRPIREVLDREVPLEQALQLIDEAELDNPQLLLNFHPGWSKHLADDVHHHLSGNAWPAYNASAPMEWNTPQNQWAAWQLGVGLGRLSMEKMAEITQRLKSPVWDARTWISNKISTIVTLYGADPNQLKADTKVKIYLRMPSTLSRQHIPINATYDGTLQPLLNEEGGDWTLQDIFTDAYKRGPVRPESMLIEFPAGVDDALKKEILDINLQSMFMQELQQTFADNDIRKGMLSLYETLFNNALEHVWQQQRANKIPFTAAAIHDAIKKGEFYQLSWFGYPLHNMVYIGVEKNGSDNGIIISLWDNRIFPVKIDRLSAISFYDKKQAQALLALLEKSLPIAGREKAHNKSGIYDNTIIINTSGRYQVEFHGKAFIRKTWLEASEDKCILKLLKTSWLEKDLLLNLAAGLKKDMNFLVLTDQEHRINTLIETFDTIGMLISFFSIPVAITSASGGVGTASKLLAEISSWRSSAVLNTAFTIFPRLFQWRIADRPQEQHKALMQALLSIAAEGVSYLLNQHGARMIMGMVHQGKKAVSIPYHQLPGSFTIKIEDYAKRFFAAYKNILMRTIDFPEVTPAVGDAYELPFIDSKAPAPVELIKDEIEKFPDYLKSQITENKELVSLFSNRDKILEHLRNYFTSKGRRTEIGTLLSWGNYLDKKPSAHNFIRIISPDPDIDSVYTATENICLDSHATPERIEHVITNEETWLNSLQIAPRFHNKAVGIKWFDNMEQAKNWYHSFIGGRGGSIKMLRRSLRVRPAWYHRAITADVLKDLDRRQSKVLQDIYALQTEESLEDVKILKLDSLSLNLSYLYTTGSIAGVDLLAEEFDLLVRQNISRVATPFPDSNIRMVATELMGVSSDDKGNVTVTNYAAPRDVLLNDRVQSWLPDNITAAVRQSVSSILYNPAIDQQLLRQKRHANNTLIQKRIERLDQNRRWLNQSSEGARVPLLLGIDIRKLGDNASGTDNLLPATFPADAIAMVITPASQNDTVTDIMQSIRARPLVVTPLLIQNKPEWRKTLDLAYQYALFPAQANARLSLNNDTEKFWLPIIELQLTHELINFSAAQQLRDETRSDNYHCFIGEGASRIEDAAQLKRMQPGARLILLDQTAGPGKPPMSHALMQLEEGQAIGANNQLIGGGKGWEIVWLETANWVNDETYGFVLAYDHHLYSLHIQTSPHIPPVMPVRAPELHKDAVKVITLAEQYISQPGAMIGINSSWEEVLMLYSHAGMLNRENVNRLRKETREDHFRLYMATGSQLVRSKQELLNAPPGSRLIFMEKSDAADDQFFMRHVMVVSSWGSAIGVRNQPVGGSEAWQKIALNTLNVLSDTRHGLVITQGENKLLCVISPPLTDGLFS</sequence>
<reference evidence="1 2" key="1">
    <citation type="submission" date="2021-03" db="EMBL/GenBank/DDBJ databases">
        <authorList>
            <person name="D'Agostino P."/>
            <person name="Huntemann M."/>
            <person name="Clum A."/>
            <person name="Spunde A."/>
            <person name="Palaniappan K."/>
            <person name="Ritter S."/>
            <person name="Mikhailova N."/>
            <person name="Chen I.-M."/>
            <person name="Stamatis D."/>
            <person name="Reddy T."/>
            <person name="O'Malley R."/>
            <person name="Daum C."/>
            <person name="Shapiro N."/>
            <person name="Ivanova N."/>
            <person name="Kyrpides N."/>
            <person name="Woyke T."/>
        </authorList>
    </citation>
    <scope>NUCLEOTIDE SEQUENCE [LARGE SCALE GENOMIC DNA]</scope>
    <source>
        <strain evidence="1 2">WS4403</strain>
    </source>
</reference>
<proteinExistence type="predicted"/>
<keyword evidence="2" id="KW-1185">Reference proteome</keyword>
<reference evidence="2" key="2">
    <citation type="submission" date="2023-07" db="EMBL/GenBank/DDBJ databases">
        <title>Genome mining of underrepresented organisms for secondary metabolites.</title>
        <authorList>
            <person name="D'Agostino P.M."/>
        </authorList>
    </citation>
    <scope>NUCLEOTIDE SEQUENCE [LARGE SCALE GENOMIC DNA]</scope>
    <source>
        <strain evidence="2">WS4403</strain>
    </source>
</reference>
<accession>A0ABS4P2G3</accession>
<evidence type="ECO:0000313" key="2">
    <source>
        <dbReference type="Proteomes" id="UP001195624"/>
    </source>
</evidence>
<dbReference type="Proteomes" id="UP001195624">
    <property type="component" value="Unassembled WGS sequence"/>
</dbReference>
<dbReference type="Gene3D" id="3.10.670.10">
    <property type="entry name" value="Secreted effector protein ssei"/>
    <property type="match status" value="1"/>
</dbReference>
<protein>
    <submittedName>
        <fullName evidence="1">Uncharacterized protein</fullName>
    </submittedName>
</protein>
<dbReference type="EMBL" id="JAGGMQ010000001">
    <property type="protein sequence ID" value="MBP2166848.1"/>
    <property type="molecule type" value="Genomic_DNA"/>
</dbReference>
<name>A0ABS4P2G3_9GAMM</name>